<dbReference type="EMBL" id="NQMQ01000038">
    <property type="protein sequence ID" value="PAJ67936.1"/>
    <property type="molecule type" value="Genomic_DNA"/>
</dbReference>
<feature type="compositionally biased region" description="Basic and acidic residues" evidence="1">
    <location>
        <begin position="64"/>
        <end position="81"/>
    </location>
</feature>
<feature type="region of interest" description="Disordered" evidence="1">
    <location>
        <begin position="27"/>
        <end position="86"/>
    </location>
</feature>
<proteinExistence type="predicted"/>
<organism evidence="3 4">
    <name type="scientific">Corynebacterium hadale</name>
    <dbReference type="NCBI Taxonomy" id="2026255"/>
    <lineage>
        <taxon>Bacteria</taxon>
        <taxon>Bacillati</taxon>
        <taxon>Actinomycetota</taxon>
        <taxon>Actinomycetes</taxon>
        <taxon>Mycobacteriales</taxon>
        <taxon>Corynebacteriaceae</taxon>
        <taxon>Corynebacterium</taxon>
    </lineage>
</organism>
<evidence type="ECO:0000256" key="2">
    <source>
        <dbReference type="SAM" id="SignalP"/>
    </source>
</evidence>
<comment type="caution">
    <text evidence="3">The sequence shown here is derived from an EMBL/GenBank/DDBJ whole genome shotgun (WGS) entry which is preliminary data.</text>
</comment>
<reference evidence="3 4" key="1">
    <citation type="submission" date="2017-08" db="EMBL/GenBank/DDBJ databases">
        <authorList>
            <person name="de Groot N.N."/>
        </authorList>
    </citation>
    <scope>NUCLEOTIDE SEQUENCE [LARGE SCALE GENOMIC DNA]</scope>
    <source>
        <strain evidence="3 4">NBT06-6</strain>
    </source>
</reference>
<sequence>MPKILSSSCAILAVAAVAFVTGCSNSDEANNADDKPNFTGPSVNSAANEEAIASGADGADADGEGSKEEPATETVTEKAEGKAGSGENKIIPVEDLYSLWVPALCDHGSGTLVDGTLPEHLKTGYPNAAAGLKLNKDGTPKGAYADINGDGKDEAVITYVCDQGGVAWPDNLLIYDNDLNYITQVEDWTRNGMEPARRHINQLEWTDNTVTVTWRAHGEGESGAVATHELTGNLTLDGDKANLEMTGHRKTS</sequence>
<evidence type="ECO:0000256" key="1">
    <source>
        <dbReference type="SAM" id="MobiDB-lite"/>
    </source>
</evidence>
<dbReference type="AlphaFoldDB" id="A0A269PC66"/>
<gene>
    <name evidence="3" type="ORF">CIG21_11920</name>
</gene>
<accession>A0A269PC66</accession>
<keyword evidence="2" id="KW-0732">Signal</keyword>
<feature type="compositionally biased region" description="Low complexity" evidence="1">
    <location>
        <begin position="49"/>
        <end position="58"/>
    </location>
</feature>
<evidence type="ECO:0000313" key="3">
    <source>
        <dbReference type="EMBL" id="PAJ67936.1"/>
    </source>
</evidence>
<name>A0A269PC66_9CORY</name>
<evidence type="ECO:0000313" key="4">
    <source>
        <dbReference type="Proteomes" id="UP000215771"/>
    </source>
</evidence>
<dbReference type="Proteomes" id="UP000215771">
    <property type="component" value="Unassembled WGS sequence"/>
</dbReference>
<protein>
    <recommendedName>
        <fullName evidence="5">Lipoprotein</fullName>
    </recommendedName>
</protein>
<feature type="signal peptide" evidence="2">
    <location>
        <begin position="1"/>
        <end position="29"/>
    </location>
</feature>
<dbReference type="PROSITE" id="PS51257">
    <property type="entry name" value="PROKAR_LIPOPROTEIN"/>
    <property type="match status" value="1"/>
</dbReference>
<feature type="chain" id="PRO_5039323419" description="Lipoprotein" evidence="2">
    <location>
        <begin position="30"/>
        <end position="252"/>
    </location>
</feature>
<dbReference type="RefSeq" id="WP_095279024.1">
    <property type="nucleotide sequence ID" value="NZ_CP047655.1"/>
</dbReference>
<evidence type="ECO:0008006" key="5">
    <source>
        <dbReference type="Google" id="ProtNLM"/>
    </source>
</evidence>